<dbReference type="PANTHER" id="PTHR36153:SF1">
    <property type="entry name" value="TYPE VI SECRETION SYSTEM COMPONENT TSSM1"/>
    <property type="match status" value="1"/>
</dbReference>
<dbReference type="InterPro" id="IPR048677">
    <property type="entry name" value="TssM1_hel"/>
</dbReference>
<dbReference type="STRING" id="264198.Reut_A0018"/>
<dbReference type="Pfam" id="PF06744">
    <property type="entry name" value="IcmF_C"/>
    <property type="match status" value="1"/>
</dbReference>
<accession>Q477N3</accession>
<keyword evidence="2" id="KW-1133">Transmembrane helix</keyword>
<dbReference type="InterPro" id="IPR053156">
    <property type="entry name" value="T6SS_TssM-like"/>
</dbReference>
<dbReference type="KEGG" id="reu:Reut_A0018"/>
<keyword evidence="2" id="KW-0812">Transmembrane</keyword>
<gene>
    <name evidence="6" type="ordered locus">Reut_A0018</name>
</gene>
<evidence type="ECO:0000259" key="4">
    <source>
        <dbReference type="Pfam" id="PF06761"/>
    </source>
</evidence>
<feature type="transmembrane region" description="Helical" evidence="2">
    <location>
        <begin position="398"/>
        <end position="419"/>
    </location>
</feature>
<name>Q477N3_CUPPJ</name>
<evidence type="ECO:0008006" key="7">
    <source>
        <dbReference type="Google" id="ProtNLM"/>
    </source>
</evidence>
<feature type="domain" description="Type VI secretion system component TssM1 helical" evidence="5">
    <location>
        <begin position="915"/>
        <end position="1019"/>
    </location>
</feature>
<feature type="transmembrane region" description="Helical" evidence="2">
    <location>
        <begin position="27"/>
        <end position="48"/>
    </location>
</feature>
<dbReference type="Pfam" id="PF21070">
    <property type="entry name" value="IcmF_helical"/>
    <property type="match status" value="1"/>
</dbReference>
<evidence type="ECO:0000313" key="6">
    <source>
        <dbReference type="EMBL" id="AAZ59400.1"/>
    </source>
</evidence>
<evidence type="ECO:0000256" key="2">
    <source>
        <dbReference type="SAM" id="Phobius"/>
    </source>
</evidence>
<sequence length="1204" mass="131762">MTNPTSNLKVIAAEGAEHPNSRTATAWGVPIFAISIAALAAGVAWFSGDMLGLHAQSAKISALVWIAIILAIVLVTHFAALLFGAYPVIARLFERDAGEKPEIVLKRDARLQGLCDELRVLLGWRWRYRVPWLLVCGDDAQVDAVAPGLKQVGVLHIADAVLVHPSPDGIEATVWRKQLRQLRRRRPVDAVVQLVADDHSATGATEHLRVLSRIEADLGWAAPLTFLHVVEVMGKRPEKFEAVGAFAPVSRGRVPLSTPDAFACALEALERRVAIAGMQQCLEPFHIAYLAGVSSYVSAQRERVMDCWAAVHESKWRRATLAGVMFAPLYSCLATPVPVPLPADELADADSFGERVEPVHIEDLPTAPQEQPATLAPAWQAIGTHTAEYRGRRVGIHAGAFTTVLVSASIGLCIAGMLLSGLQNKHDIQAANQTVRDIQSAPNAIARLKALDTLQQQIQRYEYRIHHHAPLSTRFGLNRDDEVLAALWKPYAKSSRDLLIAPVTQDLEASLTDLSQLQTTGLNAEGSKWALAGRDTLKTYLMLAQPERADAAFLSQQLAQHWTTDARITPGQKQDLAERFARFYAEHLKSKPEWRITPRAELVAGTRQTLLAVIGERNAQDTIYQGILDGVGHKYPDLTLASLTAGTDARGLLRTTAVVPGAFTRQAYEEHVAPAIEQAAKRRDVVNDWVLTDGRPSARSDTDNSSGLDLQTALTDQYFADYAEHWQQFMNTLQCEPAPTLPGVIDQLKLMADARLSPVIALMRSLEYQGSAGIRKESLPDALVNKAKDLLGKKREGAEASPAEPAGPLTAGFGPVLRLIGQSGQGNAGELSLQRFLDRATALRLRLQQVSNSPDADAQARQLAMALFQGKGSELADTQAYAQLIAASLGSQWAGMGDALFVRPIAQATQTVLQPAQASLNDDWRQSIALPWMTAFAGRYPFTNSANDASFAELGRYLRPQSGLIHTFLVAQLGGVLEQHGDQWLPAANAQGLAFDPAFLKTIATLQRIGAHMLTQGDARYRFELKPIPTPGLTDTLLIIDNQKLHYFNQRETWQTMTWPVDNLQTPRTILQWQTETAGTSANYEFAGRWGLVRMLERARIVPLDSATFQLTWQAVPDANAARAGWNDSEPEAREPLRPDNAASLTPRDAKVPAPSGMVYPIRYQMRADVGTGPLEMLELRDLQMPERIFMVGKQGGAVTSQTR</sequence>
<evidence type="ECO:0000256" key="1">
    <source>
        <dbReference type="SAM" id="MobiDB-lite"/>
    </source>
</evidence>
<evidence type="ECO:0000259" key="5">
    <source>
        <dbReference type="Pfam" id="PF21070"/>
    </source>
</evidence>
<feature type="transmembrane region" description="Helical" evidence="2">
    <location>
        <begin position="60"/>
        <end position="86"/>
    </location>
</feature>
<dbReference type="PANTHER" id="PTHR36153">
    <property type="entry name" value="INNER MEMBRANE PROTEIN-RELATED"/>
    <property type="match status" value="1"/>
</dbReference>
<proteinExistence type="predicted"/>
<reference evidence="6" key="1">
    <citation type="submission" date="2005-08" db="EMBL/GenBank/DDBJ databases">
        <title>Complete sequence of Chromosome1 of Ralstonia eutropha JMP134.</title>
        <authorList>
            <person name="Copeland A."/>
            <person name="Lucas S."/>
            <person name="Lapidus A."/>
            <person name="Barry K."/>
            <person name="Detter J.C."/>
            <person name="Glavina T."/>
            <person name="Hammon N."/>
            <person name="Israni S."/>
            <person name="Pitluck S."/>
            <person name="Goltsman E."/>
            <person name="Martinez M."/>
            <person name="Schmutz J."/>
            <person name="Larimer F."/>
            <person name="Land M."/>
            <person name="Lykidis A."/>
            <person name="Richardson P."/>
        </authorList>
    </citation>
    <scope>NUCLEOTIDE SEQUENCE</scope>
    <source>
        <strain evidence="6">JMP134</strain>
    </source>
</reference>
<dbReference type="InterPro" id="IPR010623">
    <property type="entry name" value="IcmF_C"/>
</dbReference>
<feature type="domain" description="IcmF-related" evidence="4">
    <location>
        <begin position="448"/>
        <end position="769"/>
    </location>
</feature>
<dbReference type="AlphaFoldDB" id="Q477N3"/>
<dbReference type="Pfam" id="PF06761">
    <property type="entry name" value="IcmF-related"/>
    <property type="match status" value="1"/>
</dbReference>
<feature type="region of interest" description="Disordered" evidence="1">
    <location>
        <begin position="1122"/>
        <end position="1152"/>
    </location>
</feature>
<dbReference type="OrthoDB" id="9758229at2"/>
<dbReference type="HOGENOM" id="CLU_003353_0_0_4"/>
<organism evidence="6">
    <name type="scientific">Cupriavidus pinatubonensis (strain JMP 134 / LMG 1197)</name>
    <name type="common">Cupriavidus necator (strain JMP 134)</name>
    <dbReference type="NCBI Taxonomy" id="264198"/>
    <lineage>
        <taxon>Bacteria</taxon>
        <taxon>Pseudomonadati</taxon>
        <taxon>Pseudomonadota</taxon>
        <taxon>Betaproteobacteria</taxon>
        <taxon>Burkholderiales</taxon>
        <taxon>Burkholderiaceae</taxon>
        <taxon>Cupriavidus</taxon>
    </lineage>
</organism>
<dbReference type="eggNOG" id="COG3523">
    <property type="taxonomic scope" value="Bacteria"/>
</dbReference>
<feature type="domain" description="Type VI secretion system IcmF C-terminal" evidence="3">
    <location>
        <begin position="1023"/>
        <end position="1115"/>
    </location>
</feature>
<keyword evidence="2" id="KW-0472">Membrane</keyword>
<dbReference type="EMBL" id="CP000090">
    <property type="protein sequence ID" value="AAZ59400.1"/>
    <property type="molecule type" value="Genomic_DNA"/>
</dbReference>
<protein>
    <recommendedName>
        <fullName evidence="7">Type VI secretion protein VasK</fullName>
    </recommendedName>
</protein>
<dbReference type="InterPro" id="IPR009612">
    <property type="entry name" value="IcmF-rel"/>
</dbReference>
<evidence type="ECO:0000259" key="3">
    <source>
        <dbReference type="Pfam" id="PF06744"/>
    </source>
</evidence>